<dbReference type="Pfam" id="PF00612">
    <property type="entry name" value="IQ"/>
    <property type="match status" value="2"/>
</dbReference>
<dbReference type="Pfam" id="PF07653">
    <property type="entry name" value="SH3_2"/>
    <property type="match status" value="1"/>
</dbReference>
<dbReference type="Proteomes" id="UP001620626">
    <property type="component" value="Unassembled WGS sequence"/>
</dbReference>
<dbReference type="Gene3D" id="2.30.30.40">
    <property type="entry name" value="SH3 Domains"/>
    <property type="match status" value="1"/>
</dbReference>
<feature type="domain" description="Myosin motor" evidence="17">
    <location>
        <begin position="1"/>
        <end position="708"/>
    </location>
</feature>
<evidence type="ECO:0000256" key="6">
    <source>
        <dbReference type="ARBA" id="ARBA00022741"/>
    </source>
</evidence>
<evidence type="ECO:0000256" key="4">
    <source>
        <dbReference type="ARBA" id="ARBA00022490"/>
    </source>
</evidence>
<dbReference type="Gene3D" id="1.20.5.190">
    <property type="match status" value="1"/>
</dbReference>
<evidence type="ECO:0000259" key="14">
    <source>
        <dbReference type="PROSITE" id="PS50002"/>
    </source>
</evidence>
<dbReference type="InterPro" id="IPR059004">
    <property type="entry name" value="MYO15"/>
</dbReference>
<dbReference type="EMBL" id="JBICBT010000464">
    <property type="protein sequence ID" value="KAL3112759.1"/>
    <property type="molecule type" value="Genomic_DNA"/>
</dbReference>
<keyword evidence="7 12" id="KW-0067">ATP-binding</keyword>
<feature type="region of interest" description="Disordered" evidence="13">
    <location>
        <begin position="770"/>
        <end position="795"/>
    </location>
</feature>
<keyword evidence="19" id="KW-1185">Reference proteome</keyword>
<feature type="region of interest" description="Disordered" evidence="13">
    <location>
        <begin position="1441"/>
        <end position="1472"/>
    </location>
</feature>
<dbReference type="SUPFAM" id="SSF52540">
    <property type="entry name" value="P-loop containing nucleoside triphosphate hydrolases"/>
    <property type="match status" value="1"/>
</dbReference>
<evidence type="ECO:0000256" key="10">
    <source>
        <dbReference type="ARBA" id="ARBA00023203"/>
    </source>
</evidence>
<feature type="domain" description="MyTH4" evidence="16">
    <location>
        <begin position="880"/>
        <end position="1029"/>
    </location>
</feature>
<feature type="compositionally biased region" description="Basic and acidic residues" evidence="13">
    <location>
        <begin position="770"/>
        <end position="784"/>
    </location>
</feature>
<dbReference type="PANTHER" id="PTHR22692">
    <property type="entry name" value="MYOSIN VII, XV"/>
    <property type="match status" value="1"/>
</dbReference>
<feature type="domain" description="FERM" evidence="15">
    <location>
        <begin position="2072"/>
        <end position="2399"/>
    </location>
</feature>
<keyword evidence="3 11" id="KW-0728">SH3 domain</keyword>
<dbReference type="CDD" id="cd14473">
    <property type="entry name" value="FERM_B-lobe"/>
    <property type="match status" value="1"/>
</dbReference>
<evidence type="ECO:0000313" key="19">
    <source>
        <dbReference type="Proteomes" id="UP001620626"/>
    </source>
</evidence>
<dbReference type="Gene3D" id="2.30.29.30">
    <property type="entry name" value="Pleckstrin-homology domain (PH domain)/Phosphotyrosine-binding domain (PTB)"/>
    <property type="match status" value="1"/>
</dbReference>
<sequence>MTFVVEEGESLLLGEDLSQLARNDAETIHGSICARYERKKRFYNRIGFSDLLALTTEGQSPTLAFSDPSLFAPFLSSDHSNAHIFATASQTLNEISGDGKEAAIVFGGEAGAGKTTNLFNAIRFLAFAEEKREKLGKGSNSRNDANVTRNLLTIKTINALEKILGAFGAAKTLKNEQSNLHGYAIELHYEGKALVGLSFMDSPVPLELSRIIGQRKGEGNFNVFYQLCEGISSKQREILGLSGAEKYFYLNQGNCRRDVEEKADFAKLTDALSQVGFSEHQKTLIWRLLATILHIGNLFFVPQKNAEGEENLAEIANGTELQWAAVLLQVDFDQLERLFTHSEKVQRLTVEAALDMRDAFAKMLYDGLFKWILFRISLFLRPASSKENPPEFVGIARGKILLLDLPGPRRYNANGFEEFCINLANERLELFFQQQRFGHFKEEQLQNVFASRGGDFGRRNWPNSERTMELLVKRPMGIVPLLDDECQFPRGAEESFLQHCNINHLDNPIYAKARVKGRLEFGIRHYFGFSFYSVSGFLNKNRFIQPPSILAVLSHSKDTSMASIFEEMTAKRTTERLESVANEWHKGIVKLCEQIKNFRLHFVRCIRAEMTDGKLNPKALQRQLRILSVSDHCLAVRHGFQHKIPIKKFADLFHVLLPEEVVHGQNSNQIAKDILDAQGIRCAGLFEFIPGHLFLMESLFTKLCQLKQSTLTLAALIIQKNFRKFLARQHFLLKRTATIQIQAAFRGWKCRKMCRRKAWTEKKMKSLMEERLRGGAKKEEQREITEDEESDEGRKDTLRTMIKMEDMEEERRREITAMLNRTDYAGRKAKAEHTKWTLFRECSDYVRSTWPPAKAKGPFFGPTITLEQFAEQMKTMPIGARREPIIAPFLATDSEEEFVQSLGMFKLVLSYQFQPEGIDPRRLALLAKVIVRHGLQFPSLRDELFLQLINQTHNSKCRMALGRAWTLLTCAINAFFPSEAIIGLLNGLVLESALPPLSFSAAFLKFRSLSPSANVRHFAPSLFEYFAFVQRRPFALLAQFVTGESLFLETDAWKTAEEMAQTMLRKKGIADSFGWCFELDDGTCCIWAHSSLFLFDAIAQIEENRHIFPDKFGTKPPLFVSLFSPKSLVGEKCEKEANDQNETPTDWRNGTNSQKVPQNNFTESGGFNHLYLYNAVNYCPTQSQRMERLFCKPSAVIQSRLDDSVHLRRTSNTKCMSRITEREEDDGMSTNGTEMAAEKQQQQQRQRQNANRSRDGTLGLIRNMPVPTSDGGVDRFLDDVFERALPPVDYDLEDNTDEAENEFPKIGTNGRENAIGKLAERQNANLNGRTKRFVYKTGEGIFEDRRERREEDGPGTNGKQQNNQTYQTNGQLVEGGQRPMANGAGEKKTLARPTAAMLRKMAEIGFGIEASSQHIRSEEGRYEEIFNKNWRQFGPLERQFENEMKTDEEREWTEEDETEESATDDDEMPLDTHSEETALSVTSANEWVTDSEFTLNDLLFNSGTQTARRSFSAGEKSHSSVGKMPKTEESDNESDLLDNHTKKMPKSIAVLSYAEQPFSLVLCRDLFVPGEVLDDASEVDLIFAQIIRDCRRQLGQLRIRRYEREAVQQLLRSFNVPPNALEKPATIPANVKLELIDIVRKWPLYFCRFFPVVEERPSGRFPQLLGISESGIRLISVHSSPNVNNEELKMTIQDHFEWCDIAEFVLENDDNALRIVTRQNIAILISGQQMAMVKKLIENFMIGGAKRRRFVVAVSSYGTRQPNILSFEAGDYIQLIDQPHSEMPSIGGQWLFGKLDGRFGWFPADYVSDAEEHCPEGMGEALTGGSAFAPFGGSLGGAAAFDYPFAGGIPQALESLFVDFDPNSLFLLPGSDRFTLFEFASHFFRCPKNTGAKNARLFGDWKELATRVTFSNRPIAHSLLRLESHEADRVAQQSFLIIMRFMGDEQLKRHQSFTDCVYELLSLCHIYVPIRDEIYCQILKQITENKSEKCAHSALRGWRLLSILCAYFPCSDAFKPFLVKFLGDVAFNAKFKFTETAKVALYNLAQTYRFGGRRLILSASEVEAIANGRNVRRQWYHLPGGHRRRINTRQVTVAEEIVRTLCGEMNIRSVAEQQEFSLCYILLKDNSMHTLLNDEYVMDVCTELETRGNDFVLILTRSVWLHPIRRENDLCTDALFFQLLPNYLAGLPVSLRADGSATAALLEEMAILGALLVLSAHQNVAKKNDLSLFVPKNVLNSANRILSHDQWLKRIFGRVQRLSCSNFACLSPAKARQRFLEIIERWRLFGAAFYFVRRVYWGRNESNSTPGAAILAENCVLAVNKFGLRVLSSGTHHILAEFALDGIGEMAKYSISDTNFFEIRFTTQSNGNDNKKSVTVETDLGNEISRLIGHYIFLNGGAAKFN</sequence>
<dbReference type="SMART" id="SM00295">
    <property type="entry name" value="B41"/>
    <property type="match status" value="1"/>
</dbReference>
<name>A0ABD2LC69_9BILA</name>
<comment type="caution">
    <text evidence="12">Lacks conserved residue(s) required for the propagation of feature annotation.</text>
</comment>
<comment type="caution">
    <text evidence="18">The sequence shown here is derived from an EMBL/GenBank/DDBJ whole genome shotgun (WGS) entry which is preliminary data.</text>
</comment>
<keyword evidence="8 12" id="KW-0518">Myosin</keyword>
<evidence type="ECO:0000256" key="2">
    <source>
        <dbReference type="ARBA" id="ARBA00008314"/>
    </source>
</evidence>
<keyword evidence="9 12" id="KW-0505">Motor protein</keyword>
<feature type="region of interest" description="Disordered" evidence="13">
    <location>
        <begin position="1338"/>
        <end position="1365"/>
    </location>
</feature>
<evidence type="ECO:0000259" key="17">
    <source>
        <dbReference type="PROSITE" id="PS51456"/>
    </source>
</evidence>
<dbReference type="InterPro" id="IPR001452">
    <property type="entry name" value="SH3_domain"/>
</dbReference>
<keyword evidence="5" id="KW-0677">Repeat</keyword>
<dbReference type="Gene3D" id="1.20.120.720">
    <property type="entry name" value="Myosin VI head, motor domain, U50 subdomain"/>
    <property type="match status" value="1"/>
</dbReference>
<evidence type="ECO:0000256" key="9">
    <source>
        <dbReference type="ARBA" id="ARBA00023175"/>
    </source>
</evidence>
<dbReference type="Pfam" id="PF00063">
    <property type="entry name" value="Myosin_head"/>
    <property type="match status" value="1"/>
</dbReference>
<dbReference type="Pfam" id="PF00784">
    <property type="entry name" value="MyTH4"/>
    <property type="match status" value="2"/>
</dbReference>
<dbReference type="InterPro" id="IPR051567">
    <property type="entry name" value="Unconventional_Myosin_ATPase"/>
</dbReference>
<feature type="compositionally biased region" description="Polar residues" evidence="13">
    <location>
        <begin position="1140"/>
        <end position="1160"/>
    </location>
</feature>
<dbReference type="SUPFAM" id="SSF50044">
    <property type="entry name" value="SH3-domain"/>
    <property type="match status" value="1"/>
</dbReference>
<dbReference type="PROSITE" id="PS51016">
    <property type="entry name" value="MYTH4"/>
    <property type="match status" value="2"/>
</dbReference>
<evidence type="ECO:0000313" key="18">
    <source>
        <dbReference type="EMBL" id="KAL3112759.1"/>
    </source>
</evidence>
<reference evidence="18 19" key="1">
    <citation type="submission" date="2024-10" db="EMBL/GenBank/DDBJ databases">
        <authorList>
            <person name="Kim D."/>
        </authorList>
    </citation>
    <scope>NUCLEOTIDE SEQUENCE [LARGE SCALE GENOMIC DNA]</scope>
    <source>
        <strain evidence="18">BH-2024</strain>
    </source>
</reference>
<feature type="region of interest" description="Disordered" evidence="13">
    <location>
        <begin position="1133"/>
        <end position="1160"/>
    </location>
</feature>
<dbReference type="InterPro" id="IPR027417">
    <property type="entry name" value="P-loop_NTPase"/>
</dbReference>
<dbReference type="SMART" id="SM00139">
    <property type="entry name" value="MyTH4"/>
    <property type="match status" value="2"/>
</dbReference>
<keyword evidence="10 12" id="KW-0009">Actin-binding</keyword>
<dbReference type="InterPro" id="IPR001609">
    <property type="entry name" value="Myosin_head_motor_dom-like"/>
</dbReference>
<evidence type="ECO:0000256" key="7">
    <source>
        <dbReference type="ARBA" id="ARBA00022840"/>
    </source>
</evidence>
<dbReference type="InterPro" id="IPR038185">
    <property type="entry name" value="MyTH4_dom_sf"/>
</dbReference>
<dbReference type="Gene3D" id="3.40.850.10">
    <property type="entry name" value="Kinesin motor domain"/>
    <property type="match status" value="1"/>
</dbReference>
<dbReference type="InterPro" id="IPR000857">
    <property type="entry name" value="MyTH4_dom"/>
</dbReference>
<dbReference type="InterPro" id="IPR000299">
    <property type="entry name" value="FERM_domain"/>
</dbReference>
<protein>
    <submittedName>
        <fullName evidence="18">Uncharacterized protein</fullName>
    </submittedName>
</protein>
<keyword evidence="4" id="KW-0963">Cytoplasm</keyword>
<dbReference type="InterPro" id="IPR019748">
    <property type="entry name" value="FERM_central"/>
</dbReference>
<dbReference type="PROSITE" id="PS50002">
    <property type="entry name" value="SH3"/>
    <property type="match status" value="1"/>
</dbReference>
<keyword evidence="6 12" id="KW-0547">Nucleotide-binding</keyword>
<gene>
    <name evidence="18" type="ORF">niasHT_019733</name>
</gene>
<evidence type="ECO:0000256" key="8">
    <source>
        <dbReference type="ARBA" id="ARBA00023123"/>
    </source>
</evidence>
<comment type="similarity">
    <text evidence="2 12">Belongs to the TRAFAC class myosin-kinesin ATPase superfamily. Myosin family.</text>
</comment>
<dbReference type="PANTHER" id="PTHR22692:SF26">
    <property type="entry name" value="SH3 DOMAIN-CONTAINING PROTEIN"/>
    <property type="match status" value="1"/>
</dbReference>
<feature type="region of interest" description="Disordered" evidence="13">
    <location>
        <begin position="1509"/>
        <end position="1536"/>
    </location>
</feature>
<dbReference type="SMART" id="SM00326">
    <property type="entry name" value="SH3"/>
    <property type="match status" value="1"/>
</dbReference>
<accession>A0ABD2LC69</accession>
<feature type="region of interest" description="Disordered" evidence="13">
    <location>
        <begin position="1219"/>
        <end position="1273"/>
    </location>
</feature>
<feature type="compositionally biased region" description="Acidic residues" evidence="13">
    <location>
        <begin position="1449"/>
        <end position="1469"/>
    </location>
</feature>
<dbReference type="CDD" id="cd23767">
    <property type="entry name" value="IQCD"/>
    <property type="match status" value="1"/>
</dbReference>
<dbReference type="InterPro" id="IPR011993">
    <property type="entry name" value="PH-like_dom_sf"/>
</dbReference>
<feature type="domain" description="MyTH4" evidence="16">
    <location>
        <begin position="1910"/>
        <end position="2066"/>
    </location>
</feature>
<dbReference type="Pfam" id="PF26570">
    <property type="entry name" value="MYO15"/>
    <property type="match status" value="1"/>
</dbReference>
<dbReference type="InterPro" id="IPR019749">
    <property type="entry name" value="Band_41_domain"/>
</dbReference>
<feature type="binding site" evidence="12">
    <location>
        <begin position="108"/>
        <end position="115"/>
    </location>
    <ligand>
        <name>ATP</name>
        <dbReference type="ChEBI" id="CHEBI:30616"/>
    </ligand>
</feature>
<evidence type="ECO:0000256" key="1">
    <source>
        <dbReference type="ARBA" id="ARBA00004496"/>
    </source>
</evidence>
<evidence type="ECO:0000256" key="11">
    <source>
        <dbReference type="PROSITE-ProRule" id="PRU00192"/>
    </source>
</evidence>
<dbReference type="InterPro" id="IPR036961">
    <property type="entry name" value="Kinesin_motor_dom_sf"/>
</dbReference>
<dbReference type="GO" id="GO:0003774">
    <property type="term" value="F:cytoskeletal motor activity"/>
    <property type="evidence" value="ECO:0007669"/>
    <property type="project" value="UniProtKB-UniRule"/>
</dbReference>
<evidence type="ECO:0000256" key="12">
    <source>
        <dbReference type="PROSITE-ProRule" id="PRU00782"/>
    </source>
</evidence>
<dbReference type="Gene3D" id="1.20.58.530">
    <property type="match status" value="1"/>
</dbReference>
<dbReference type="Gene3D" id="1.10.10.820">
    <property type="match status" value="1"/>
</dbReference>
<proteinExistence type="inferred from homology"/>
<feature type="domain" description="SH3" evidence="14">
    <location>
        <begin position="1746"/>
        <end position="1812"/>
    </location>
</feature>
<dbReference type="SMART" id="SM00242">
    <property type="entry name" value="MYSc"/>
    <property type="match status" value="1"/>
</dbReference>
<dbReference type="PROSITE" id="PS51456">
    <property type="entry name" value="MYOSIN_MOTOR"/>
    <property type="match status" value="1"/>
</dbReference>
<comment type="subcellular location">
    <subcellularLocation>
        <location evidence="1">Cytoplasm</location>
    </subcellularLocation>
</comment>
<evidence type="ECO:0000256" key="13">
    <source>
        <dbReference type="SAM" id="MobiDB-lite"/>
    </source>
</evidence>
<evidence type="ECO:0000259" key="15">
    <source>
        <dbReference type="PROSITE" id="PS50057"/>
    </source>
</evidence>
<dbReference type="GO" id="GO:0016459">
    <property type="term" value="C:myosin complex"/>
    <property type="evidence" value="ECO:0007669"/>
    <property type="project" value="UniProtKB-KW"/>
</dbReference>
<evidence type="ECO:0000259" key="16">
    <source>
        <dbReference type="PROSITE" id="PS51016"/>
    </source>
</evidence>
<dbReference type="Gene3D" id="1.25.40.530">
    <property type="entry name" value="MyTH4 domain"/>
    <property type="match status" value="2"/>
</dbReference>
<dbReference type="InterPro" id="IPR036028">
    <property type="entry name" value="SH3-like_dom_sf"/>
</dbReference>
<dbReference type="GO" id="GO:0005524">
    <property type="term" value="F:ATP binding"/>
    <property type="evidence" value="ECO:0007669"/>
    <property type="project" value="UniProtKB-UniRule"/>
</dbReference>
<evidence type="ECO:0000256" key="5">
    <source>
        <dbReference type="ARBA" id="ARBA00022737"/>
    </source>
</evidence>
<evidence type="ECO:0000256" key="3">
    <source>
        <dbReference type="ARBA" id="ARBA00022443"/>
    </source>
</evidence>
<organism evidence="18 19">
    <name type="scientific">Heterodera trifolii</name>
    <dbReference type="NCBI Taxonomy" id="157864"/>
    <lineage>
        <taxon>Eukaryota</taxon>
        <taxon>Metazoa</taxon>
        <taxon>Ecdysozoa</taxon>
        <taxon>Nematoda</taxon>
        <taxon>Chromadorea</taxon>
        <taxon>Rhabditida</taxon>
        <taxon>Tylenchina</taxon>
        <taxon>Tylenchomorpha</taxon>
        <taxon>Tylenchoidea</taxon>
        <taxon>Heteroderidae</taxon>
        <taxon>Heteroderinae</taxon>
        <taxon>Heterodera</taxon>
    </lineage>
</organism>
<dbReference type="GO" id="GO:0003779">
    <property type="term" value="F:actin binding"/>
    <property type="evidence" value="ECO:0007669"/>
    <property type="project" value="UniProtKB-KW"/>
</dbReference>
<dbReference type="InterPro" id="IPR000048">
    <property type="entry name" value="IQ_motif_EF-hand-BS"/>
</dbReference>
<dbReference type="PROSITE" id="PS50096">
    <property type="entry name" value="IQ"/>
    <property type="match status" value="2"/>
</dbReference>
<dbReference type="PROSITE" id="PS50057">
    <property type="entry name" value="FERM_3"/>
    <property type="match status" value="1"/>
</dbReference>
<dbReference type="PRINTS" id="PR00193">
    <property type="entry name" value="MYOSINHEAVY"/>
</dbReference>
<dbReference type="SMART" id="SM00015">
    <property type="entry name" value="IQ"/>
    <property type="match status" value="2"/>
</dbReference>
<feature type="compositionally biased region" description="Basic and acidic residues" evidence="13">
    <location>
        <begin position="1342"/>
        <end position="1352"/>
    </location>
</feature>